<evidence type="ECO:0000256" key="2">
    <source>
        <dbReference type="PROSITE-ProRule" id="PRU01091"/>
    </source>
</evidence>
<keyword evidence="3" id="KW-1133">Transmembrane helix</keyword>
<evidence type="ECO:0000256" key="1">
    <source>
        <dbReference type="ARBA" id="ARBA00023125"/>
    </source>
</evidence>
<keyword evidence="3" id="KW-0812">Transmembrane</keyword>
<dbReference type="Gene3D" id="1.10.10.10">
    <property type="entry name" value="Winged helix-like DNA-binding domain superfamily/Winged helix DNA-binding domain"/>
    <property type="match status" value="1"/>
</dbReference>
<name>A0ABX2WBN7_9ENTR</name>
<dbReference type="SUPFAM" id="SSF46894">
    <property type="entry name" value="C-terminal effector domain of the bipartite response regulators"/>
    <property type="match status" value="1"/>
</dbReference>
<evidence type="ECO:0000259" key="4">
    <source>
        <dbReference type="PROSITE" id="PS51755"/>
    </source>
</evidence>
<gene>
    <name evidence="5" type="ORF">M976_01019</name>
</gene>
<feature type="domain" description="OmpR/PhoB-type" evidence="4">
    <location>
        <begin position="9"/>
        <end position="112"/>
    </location>
</feature>
<keyword evidence="6" id="KW-1185">Reference proteome</keyword>
<dbReference type="InterPro" id="IPR016032">
    <property type="entry name" value="Sig_transdc_resp-reg_C-effctor"/>
</dbReference>
<keyword evidence="3" id="KW-0472">Membrane</keyword>
<keyword evidence="1 2" id="KW-0238">DNA-binding</keyword>
<accession>A0ABX2WBN7</accession>
<feature type="transmembrane region" description="Helical" evidence="3">
    <location>
        <begin position="176"/>
        <end position="196"/>
    </location>
</feature>
<protein>
    <submittedName>
        <fullName evidence="5">YqeI family protein</fullName>
    </submittedName>
</protein>
<dbReference type="InterPro" id="IPR001867">
    <property type="entry name" value="OmpR/PhoB-type_DNA-bd"/>
</dbReference>
<reference evidence="5 6" key="1">
    <citation type="submission" date="2016-04" db="EMBL/GenBank/DDBJ databases">
        <title>ATOL: Assembling a taxonomically balanced genome-scale reconstruction of the evolutionary history of the Enterobacteriaceae.</title>
        <authorList>
            <person name="Plunkett G.III."/>
            <person name="Neeno-Eckwall E.C."/>
            <person name="Glasner J.D."/>
            <person name="Perna N.T."/>
        </authorList>
    </citation>
    <scope>NUCLEOTIDE SEQUENCE [LARGE SCALE GENOMIC DNA]</scope>
    <source>
        <strain evidence="5 6">ATCC 51602</strain>
    </source>
</reference>
<dbReference type="RefSeq" id="WP_064542277.1">
    <property type="nucleotide sequence ID" value="NZ_LXEQ01000019.1"/>
</dbReference>
<evidence type="ECO:0000313" key="5">
    <source>
        <dbReference type="EMBL" id="OAT30244.1"/>
    </source>
</evidence>
<evidence type="ECO:0000256" key="3">
    <source>
        <dbReference type="SAM" id="Phobius"/>
    </source>
</evidence>
<dbReference type="InterPro" id="IPR036388">
    <property type="entry name" value="WH-like_DNA-bd_sf"/>
</dbReference>
<organism evidence="5 6">
    <name type="scientific">Buttiauxella ferragutiae ATCC 51602</name>
    <dbReference type="NCBI Taxonomy" id="1354252"/>
    <lineage>
        <taxon>Bacteria</taxon>
        <taxon>Pseudomonadati</taxon>
        <taxon>Pseudomonadota</taxon>
        <taxon>Gammaproteobacteria</taxon>
        <taxon>Enterobacterales</taxon>
        <taxon>Enterobacteriaceae</taxon>
        <taxon>Buttiauxella</taxon>
    </lineage>
</organism>
<comment type="caution">
    <text evidence="5">The sequence shown here is derived from an EMBL/GenBank/DDBJ whole genome shotgun (WGS) entry which is preliminary data.</text>
</comment>
<sequence>MSDLNPPKDKIFTIDNIVIFDPHARSLFNQQTNTSNTLHATCTRCLVHLLEQRGNIVSYDDLLSVIWPENHKNISYNTFYQCILNLRKAFVHIGYSNKFIITVPKKGLCIASETDVQKTERSLYDSTPVVATALHDEEQSNESDEEHDDELCEILVEGKNKKTIAAVHNTDKKNKIICAVLAIFFVSSLAYLYSLLNDDYFSDYTEYTLIDNKCSIYIDPDTFDKDRIDSILKSENAICKSKSIIYLTAPTNISRVSALVCNKKFSYFSEASCVSYYYPIYPQVRK</sequence>
<proteinExistence type="predicted"/>
<dbReference type="Pfam" id="PF00486">
    <property type="entry name" value="Trans_reg_C"/>
    <property type="match status" value="1"/>
</dbReference>
<dbReference type="Proteomes" id="UP000078407">
    <property type="component" value="Unassembled WGS sequence"/>
</dbReference>
<dbReference type="PROSITE" id="PS51755">
    <property type="entry name" value="OMPR_PHOB"/>
    <property type="match status" value="1"/>
</dbReference>
<feature type="DNA-binding region" description="OmpR/PhoB-type" evidence="2">
    <location>
        <begin position="9"/>
        <end position="112"/>
    </location>
</feature>
<dbReference type="EMBL" id="LXEQ01000019">
    <property type="protein sequence ID" value="OAT30244.1"/>
    <property type="molecule type" value="Genomic_DNA"/>
</dbReference>
<dbReference type="SMART" id="SM00862">
    <property type="entry name" value="Trans_reg_C"/>
    <property type="match status" value="1"/>
</dbReference>
<evidence type="ECO:0000313" key="6">
    <source>
        <dbReference type="Proteomes" id="UP000078407"/>
    </source>
</evidence>